<gene>
    <name evidence="2" type="ORF">MENT_LOCUS24404</name>
</gene>
<evidence type="ECO:0000313" key="3">
    <source>
        <dbReference type="Proteomes" id="UP000580250"/>
    </source>
</evidence>
<feature type="region of interest" description="Disordered" evidence="1">
    <location>
        <begin position="1"/>
        <end position="23"/>
    </location>
</feature>
<evidence type="ECO:0000313" key="2">
    <source>
        <dbReference type="EMBL" id="CAD2172833.1"/>
    </source>
</evidence>
<evidence type="ECO:0000256" key="1">
    <source>
        <dbReference type="SAM" id="MobiDB-lite"/>
    </source>
</evidence>
<name>A0A6V7VD79_MELEN</name>
<sequence length="158" mass="18088">MKELTVQTPSQLDINKISRDKSPRGTQYLNVDVDIEAGEEASSTDGIIELEQIEYAESETSVQLAEEDFMDVDVVLEDLKKDDKIEAILPISPNLKDISERISLAKVPEEKLAKEEKDIIDVENAIGGMLIILKNIENILRKFRNYNKNFKKYYLNRN</sequence>
<dbReference type="EMBL" id="CAJEWN010000207">
    <property type="protein sequence ID" value="CAD2172833.1"/>
    <property type="molecule type" value="Genomic_DNA"/>
</dbReference>
<reference evidence="2 3" key="1">
    <citation type="submission" date="2020-08" db="EMBL/GenBank/DDBJ databases">
        <authorList>
            <person name="Koutsovoulos G."/>
            <person name="Danchin GJ E."/>
        </authorList>
    </citation>
    <scope>NUCLEOTIDE SEQUENCE [LARGE SCALE GENOMIC DNA]</scope>
</reference>
<comment type="caution">
    <text evidence="2">The sequence shown here is derived from an EMBL/GenBank/DDBJ whole genome shotgun (WGS) entry which is preliminary data.</text>
</comment>
<dbReference type="OrthoDB" id="5877940at2759"/>
<accession>A0A6V7VD79</accession>
<feature type="compositionally biased region" description="Polar residues" evidence="1">
    <location>
        <begin position="1"/>
        <end position="13"/>
    </location>
</feature>
<proteinExistence type="predicted"/>
<protein>
    <submittedName>
        <fullName evidence="2">Uncharacterized protein</fullName>
    </submittedName>
</protein>
<dbReference type="Proteomes" id="UP000580250">
    <property type="component" value="Unassembled WGS sequence"/>
</dbReference>
<dbReference type="AlphaFoldDB" id="A0A6V7VD79"/>
<organism evidence="2 3">
    <name type="scientific">Meloidogyne enterolobii</name>
    <name type="common">Root-knot nematode worm</name>
    <name type="synonym">Meloidogyne mayaguensis</name>
    <dbReference type="NCBI Taxonomy" id="390850"/>
    <lineage>
        <taxon>Eukaryota</taxon>
        <taxon>Metazoa</taxon>
        <taxon>Ecdysozoa</taxon>
        <taxon>Nematoda</taxon>
        <taxon>Chromadorea</taxon>
        <taxon>Rhabditida</taxon>
        <taxon>Tylenchina</taxon>
        <taxon>Tylenchomorpha</taxon>
        <taxon>Tylenchoidea</taxon>
        <taxon>Meloidogynidae</taxon>
        <taxon>Meloidogyninae</taxon>
        <taxon>Meloidogyne</taxon>
    </lineage>
</organism>